<organism evidence="1 2">
    <name type="scientific">Nocardiopsis alba</name>
    <dbReference type="NCBI Taxonomy" id="53437"/>
    <lineage>
        <taxon>Bacteria</taxon>
        <taxon>Bacillati</taxon>
        <taxon>Actinomycetota</taxon>
        <taxon>Actinomycetes</taxon>
        <taxon>Streptosporangiales</taxon>
        <taxon>Nocardiopsidaceae</taxon>
        <taxon>Nocardiopsis</taxon>
    </lineage>
</organism>
<name>A0A7K2IQS1_9ACTN</name>
<evidence type="ECO:0000313" key="2">
    <source>
        <dbReference type="Proteomes" id="UP000467124"/>
    </source>
</evidence>
<dbReference type="RefSeq" id="WP_017533421.1">
    <property type="nucleotide sequence ID" value="NZ_BAZE01000005.1"/>
</dbReference>
<protein>
    <submittedName>
        <fullName evidence="1">Uncharacterized protein</fullName>
    </submittedName>
</protein>
<evidence type="ECO:0000313" key="1">
    <source>
        <dbReference type="EMBL" id="MYR32135.1"/>
    </source>
</evidence>
<dbReference type="Proteomes" id="UP000467124">
    <property type="component" value="Unassembled WGS sequence"/>
</dbReference>
<comment type="caution">
    <text evidence="1">The sequence shown here is derived from an EMBL/GenBank/DDBJ whole genome shotgun (WGS) entry which is preliminary data.</text>
</comment>
<proteinExistence type="predicted"/>
<accession>A0A7K2IQS1</accession>
<dbReference type="EMBL" id="WWHY01000001">
    <property type="protein sequence ID" value="MYR32135.1"/>
    <property type="molecule type" value="Genomic_DNA"/>
</dbReference>
<sequence>MSDPVILSIATAVATGVATKLGEGANALLGKLAQALTRRFVQDPEAQSALVSARFEGPERPQAIEVVAERLERAEEEDPEIRELVGRLRAEATRESDDSVGNVIEGNVSGDARVIMGRDFNGDIRL</sequence>
<dbReference type="AlphaFoldDB" id="A0A7K2IQS1"/>
<dbReference type="GeneID" id="91391799"/>
<gene>
    <name evidence="1" type="ORF">GTW20_07605</name>
</gene>
<reference evidence="1 2" key="1">
    <citation type="journal article" date="2019" name="Nat. Commun.">
        <title>The antimicrobial potential of Streptomyces from insect microbiomes.</title>
        <authorList>
            <person name="Chevrette M.G."/>
            <person name="Carlson C.M."/>
            <person name="Ortega H.E."/>
            <person name="Thomas C."/>
            <person name="Ananiev G.E."/>
            <person name="Barns K.J."/>
            <person name="Book A.J."/>
            <person name="Cagnazzo J."/>
            <person name="Carlos C."/>
            <person name="Flanigan W."/>
            <person name="Grubbs K.J."/>
            <person name="Horn H.A."/>
            <person name="Hoffmann F.M."/>
            <person name="Klassen J.L."/>
            <person name="Knack J.J."/>
            <person name="Lewin G.R."/>
            <person name="McDonald B.R."/>
            <person name="Muller L."/>
            <person name="Melo W.G.P."/>
            <person name="Pinto-Tomas A.A."/>
            <person name="Schmitz A."/>
            <person name="Wendt-Pienkowski E."/>
            <person name="Wildman S."/>
            <person name="Zhao M."/>
            <person name="Zhang F."/>
            <person name="Bugni T.S."/>
            <person name="Andes D.R."/>
            <person name="Pupo M.T."/>
            <person name="Currie C.R."/>
        </authorList>
    </citation>
    <scope>NUCLEOTIDE SEQUENCE [LARGE SCALE GENOMIC DNA]</scope>
    <source>
        <strain evidence="1 2">SID5840</strain>
    </source>
</reference>